<evidence type="ECO:0000256" key="5">
    <source>
        <dbReference type="ARBA" id="ARBA00022821"/>
    </source>
</evidence>
<dbReference type="SMART" id="SM00382">
    <property type="entry name" value="AAA"/>
    <property type="match status" value="1"/>
</dbReference>
<evidence type="ECO:0000256" key="3">
    <source>
        <dbReference type="ARBA" id="ARBA00022737"/>
    </source>
</evidence>
<evidence type="ECO:0000256" key="4">
    <source>
        <dbReference type="ARBA" id="ARBA00022801"/>
    </source>
</evidence>
<evidence type="ECO:0000256" key="2">
    <source>
        <dbReference type="ARBA" id="ARBA00022614"/>
    </source>
</evidence>
<dbReference type="EC" id="3.2.2.6" evidence="1"/>
<dbReference type="Pfam" id="PF00931">
    <property type="entry name" value="NB-ARC"/>
    <property type="match status" value="1"/>
</dbReference>
<reference evidence="9 10" key="1">
    <citation type="submission" date="2020-12" db="EMBL/GenBank/DDBJ databases">
        <title>Concerted genomic and epigenomic changes stabilize Arabidopsis allopolyploids.</title>
        <authorList>
            <person name="Chen Z."/>
        </authorList>
    </citation>
    <scope>NUCLEOTIDE SEQUENCE [LARGE SCALE GENOMIC DNA]</scope>
    <source>
        <strain evidence="9">As9502</strain>
        <tissue evidence="9">Leaf</tissue>
    </source>
</reference>
<proteinExistence type="predicted"/>
<keyword evidence="10" id="KW-1185">Reference proteome</keyword>
<organism evidence="9 10">
    <name type="scientific">Arabidopsis suecica</name>
    <name type="common">Swedish thale-cress</name>
    <name type="synonym">Cardaminopsis suecica</name>
    <dbReference type="NCBI Taxonomy" id="45249"/>
    <lineage>
        <taxon>Eukaryota</taxon>
        <taxon>Viridiplantae</taxon>
        <taxon>Streptophyta</taxon>
        <taxon>Embryophyta</taxon>
        <taxon>Tracheophyta</taxon>
        <taxon>Spermatophyta</taxon>
        <taxon>Magnoliopsida</taxon>
        <taxon>eudicotyledons</taxon>
        <taxon>Gunneridae</taxon>
        <taxon>Pentapetalae</taxon>
        <taxon>rosids</taxon>
        <taxon>malvids</taxon>
        <taxon>Brassicales</taxon>
        <taxon>Brassicaceae</taxon>
        <taxon>Camelineae</taxon>
        <taxon>Arabidopsis</taxon>
    </lineage>
</organism>
<keyword evidence="5" id="KW-0611">Plant defense</keyword>
<dbReference type="InterPro" id="IPR000157">
    <property type="entry name" value="TIR_dom"/>
</dbReference>
<evidence type="ECO:0000313" key="9">
    <source>
        <dbReference type="EMBL" id="KAG7545952.1"/>
    </source>
</evidence>
<dbReference type="GO" id="GO:0006952">
    <property type="term" value="P:defense response"/>
    <property type="evidence" value="ECO:0007669"/>
    <property type="project" value="UniProtKB-KW"/>
</dbReference>
<dbReference type="InterPro" id="IPR011713">
    <property type="entry name" value="Leu-rich_rpt_3"/>
</dbReference>
<dbReference type="Pfam" id="PF07725">
    <property type="entry name" value="LRR_3"/>
    <property type="match status" value="1"/>
</dbReference>
<dbReference type="GO" id="GO:0061809">
    <property type="term" value="F:NAD+ nucleosidase activity, cyclic ADP-ribose generating"/>
    <property type="evidence" value="ECO:0007669"/>
    <property type="project" value="UniProtKB-EC"/>
</dbReference>
<dbReference type="EMBL" id="JAEFBJ010000012">
    <property type="protein sequence ID" value="KAG7545952.1"/>
    <property type="molecule type" value="Genomic_DNA"/>
</dbReference>
<dbReference type="GO" id="GO:0043531">
    <property type="term" value="F:ADP binding"/>
    <property type="evidence" value="ECO:0007669"/>
    <property type="project" value="InterPro"/>
</dbReference>
<dbReference type="GO" id="GO:0003677">
    <property type="term" value="F:DNA binding"/>
    <property type="evidence" value="ECO:0007669"/>
    <property type="project" value="UniProtKB-KW"/>
</dbReference>
<name>A0A8T1YIV3_ARASU</name>
<feature type="domain" description="TIR" evidence="8">
    <location>
        <begin position="14"/>
        <end position="178"/>
    </location>
</feature>
<evidence type="ECO:0000313" key="10">
    <source>
        <dbReference type="Proteomes" id="UP000694251"/>
    </source>
</evidence>
<keyword evidence="9" id="KW-0238">DNA-binding</keyword>
<dbReference type="InterPro" id="IPR058192">
    <property type="entry name" value="WHD_ROQ1-like"/>
</dbReference>
<dbReference type="PROSITE" id="PS50104">
    <property type="entry name" value="TIR"/>
    <property type="match status" value="1"/>
</dbReference>
<keyword evidence="2" id="KW-0433">Leucine-rich repeat</keyword>
<dbReference type="GO" id="GO:0007165">
    <property type="term" value="P:signal transduction"/>
    <property type="evidence" value="ECO:0007669"/>
    <property type="project" value="InterPro"/>
</dbReference>
<dbReference type="Proteomes" id="UP000694251">
    <property type="component" value="Chromosome 12"/>
</dbReference>
<protein>
    <recommendedName>
        <fullName evidence="1">ADP-ribosyl cyclase/cyclic ADP-ribose hydrolase</fullName>
        <ecNumber evidence="1">3.2.2.6</ecNumber>
    </recommendedName>
</protein>
<evidence type="ECO:0000256" key="7">
    <source>
        <dbReference type="ARBA" id="ARBA00047304"/>
    </source>
</evidence>
<dbReference type="PANTHER" id="PTHR11017">
    <property type="entry name" value="LEUCINE-RICH REPEAT-CONTAINING PROTEIN"/>
    <property type="match status" value="1"/>
</dbReference>
<dbReference type="FunFam" id="3.40.50.300:FF:001002">
    <property type="entry name" value="Disease resistance protein (TIR-NBS-LRR class)"/>
    <property type="match status" value="1"/>
</dbReference>
<dbReference type="AlphaFoldDB" id="A0A8T1YIV3"/>
<dbReference type="Pfam" id="PF23282">
    <property type="entry name" value="WHD_ROQ1"/>
    <property type="match status" value="1"/>
</dbReference>
<evidence type="ECO:0000256" key="1">
    <source>
        <dbReference type="ARBA" id="ARBA00011982"/>
    </source>
</evidence>
<dbReference type="InterPro" id="IPR044974">
    <property type="entry name" value="Disease_R_plants"/>
</dbReference>
<dbReference type="FunFam" id="1.10.8.430:FF:000002">
    <property type="entry name" value="Disease resistance protein (TIR-NBS-LRR class)"/>
    <property type="match status" value="1"/>
</dbReference>
<comment type="caution">
    <text evidence="9">The sequence shown here is derived from an EMBL/GenBank/DDBJ whole genome shotgun (WGS) entry which is preliminary data.</text>
</comment>
<keyword evidence="3" id="KW-0677">Repeat</keyword>
<dbReference type="Pfam" id="PF01582">
    <property type="entry name" value="TIR"/>
    <property type="match status" value="1"/>
</dbReference>
<gene>
    <name evidence="9" type="ORF">ISN44_As12g013700</name>
</gene>
<dbReference type="OrthoDB" id="1357022at2759"/>
<evidence type="ECO:0000259" key="8">
    <source>
        <dbReference type="PROSITE" id="PS50104"/>
    </source>
</evidence>
<dbReference type="SMART" id="SM00255">
    <property type="entry name" value="TIR"/>
    <property type="match status" value="1"/>
</dbReference>
<dbReference type="InterPro" id="IPR002182">
    <property type="entry name" value="NB-ARC"/>
</dbReference>
<keyword evidence="6" id="KW-0520">NAD</keyword>
<evidence type="ECO:0000256" key="6">
    <source>
        <dbReference type="ARBA" id="ARBA00023027"/>
    </source>
</evidence>
<accession>A0A8T1YIV3</accession>
<keyword evidence="4" id="KW-0378">Hydrolase</keyword>
<dbReference type="FunFam" id="3.40.50.10140:FF:000007">
    <property type="entry name" value="Disease resistance protein (TIR-NBS-LRR class)"/>
    <property type="match status" value="1"/>
</dbReference>
<dbReference type="PANTHER" id="PTHR11017:SF355">
    <property type="entry name" value="TIR DOMAIN-CONTAINING PROTEIN"/>
    <property type="match status" value="1"/>
</dbReference>
<dbReference type="InterPro" id="IPR003593">
    <property type="entry name" value="AAA+_ATPase"/>
</dbReference>
<comment type="catalytic activity">
    <reaction evidence="7">
        <text>NAD(+) + H2O = ADP-D-ribose + nicotinamide + H(+)</text>
        <dbReference type="Rhea" id="RHEA:16301"/>
        <dbReference type="ChEBI" id="CHEBI:15377"/>
        <dbReference type="ChEBI" id="CHEBI:15378"/>
        <dbReference type="ChEBI" id="CHEBI:17154"/>
        <dbReference type="ChEBI" id="CHEBI:57540"/>
        <dbReference type="ChEBI" id="CHEBI:57967"/>
        <dbReference type="EC" id="3.2.2.6"/>
    </reaction>
    <physiologicalReaction direction="left-to-right" evidence="7">
        <dbReference type="Rhea" id="RHEA:16302"/>
    </physiologicalReaction>
</comment>
<sequence>MDSSSSSSSLSRSWRFNVFPSFCGEDLRKTFLSHFLKELQRKGISTFIDNEIKRSHSIAPELVRAIRDSRISVILLSKNYASSSWCLNELLEIISSKEEIGQTVMTVFYEVDPSHVRKQTGDFGKVFEETCVGKSVDVIQRWTRALIDVSNLAGVDSRLWNNEAEMVEKLAVDISNALNVTPSRDFDDLVGIEAHITKLNPLLSLVSSEVRMVGIWGPAGIGKTTIARALYDRFSPTFQHSAFMENIRETYRSINLDEYGSKLLLQELCLSKLINQKDIKIPHLGVVQERLKDKKVLVVLDDVDELEQLHALAKEPQWFGSGSRIIVTTQNKQLLRAHGIDCVYKVEFPSRIEALQIFCQSAFGQKYPCVGIKELALQVTDLAGYLPLGLTVLGSYLRGFCKEEWEYAMPRLSTSLDGKVEKTLRFSYDVLHSKDQAIFLHIACLFNGKNVEEMKTLLANSNLDIDHGLKTLADKSLIDNHWGRIHMHSLLQKMGREIIYQQSVHEPGKCQFLVDAEEIRDVLAYNSGTRTVLGISFNVSKINEELSISKKAFHEMPNLQFLEIYKDWRDARVRLHLPHGLNYLSHKLRLLRWDSFPMKSLPSKFCPEFLVELRMTSSKLEKLWEGMLPLRNLKLMDLSYSTKLKEIPHLLNAKNLRKFSVDGCKSLSAFPHVPDSIEDLKLSFTGIEEVPPWIENLSRLHSLHMTLCAKLTKISMNISKLENLEEVDFSGSVYGIPFSAKIHWVSGVKKCLTLRANNIEEMLPKCLPKKAYTSPVTLDLSCNEDLETIPDCIKHLSQLHKLDIGECRKLISLPQFPDSLSELNAQECESLERISGSFHNPEICLNFANCMKLNKEAREVIYTSASKYAILPGEDRPAILTDQASGNCVKVHMIRNKAYITLVARSAVYDDDYGGIVRVACCIRRKHDGKVVRDESKELHIPVLVKDHLFTLGGLPILNEGNDPEVEATFSELLFEFKANIKVEVIGCQFTVLGGKRNAIKNI</sequence>